<evidence type="ECO:0000256" key="2">
    <source>
        <dbReference type="SAM" id="SignalP"/>
    </source>
</evidence>
<dbReference type="PANTHER" id="PTHR30006:SF25">
    <property type="entry name" value="PHOSPHOGLYCERATE TRANSPORT REGULATORY PROTEIN PGTC"/>
    <property type="match status" value="1"/>
</dbReference>
<dbReference type="Proteomes" id="UP000183002">
    <property type="component" value="Unassembled WGS sequence"/>
</dbReference>
<evidence type="ECO:0000256" key="1">
    <source>
        <dbReference type="ARBA" id="ARBA00022729"/>
    </source>
</evidence>
<dbReference type="SUPFAM" id="SSF53850">
    <property type="entry name" value="Periplasmic binding protein-like II"/>
    <property type="match status" value="1"/>
</dbReference>
<gene>
    <name evidence="3" type="ORF">SAMN05216227_101568</name>
</gene>
<name>A0A1H8H027_9RHOB</name>
<protein>
    <submittedName>
        <fullName evidence="3">Iron(III) transport system substrate-binding protein</fullName>
    </submittedName>
</protein>
<dbReference type="STRING" id="1077947.SAMN05216227_101568"/>
<dbReference type="OrthoDB" id="8673316at2"/>
<organism evidence="3 4">
    <name type="scientific">Pseudorhodobacter antarcticus</name>
    <dbReference type="NCBI Taxonomy" id="1077947"/>
    <lineage>
        <taxon>Bacteria</taxon>
        <taxon>Pseudomonadati</taxon>
        <taxon>Pseudomonadota</taxon>
        <taxon>Alphaproteobacteria</taxon>
        <taxon>Rhodobacterales</taxon>
        <taxon>Paracoccaceae</taxon>
        <taxon>Pseudorhodobacter</taxon>
    </lineage>
</organism>
<dbReference type="PANTHER" id="PTHR30006">
    <property type="entry name" value="THIAMINE-BINDING PERIPLASMIC PROTEIN-RELATED"/>
    <property type="match status" value="1"/>
</dbReference>
<dbReference type="Pfam" id="PF13531">
    <property type="entry name" value="SBP_bac_11"/>
    <property type="match status" value="1"/>
</dbReference>
<accession>A0A1H8H027</accession>
<evidence type="ECO:0000313" key="4">
    <source>
        <dbReference type="Proteomes" id="UP000183002"/>
    </source>
</evidence>
<feature type="chain" id="PRO_5010282034" evidence="2">
    <location>
        <begin position="20"/>
        <end position="339"/>
    </location>
</feature>
<evidence type="ECO:0000313" key="3">
    <source>
        <dbReference type="EMBL" id="SEN49485.1"/>
    </source>
</evidence>
<dbReference type="RefSeq" id="WP_050519698.1">
    <property type="nucleotide sequence ID" value="NZ_FOCO01000015.1"/>
</dbReference>
<dbReference type="GO" id="GO:0030288">
    <property type="term" value="C:outer membrane-bounded periplasmic space"/>
    <property type="evidence" value="ECO:0007669"/>
    <property type="project" value="TreeGrafter"/>
</dbReference>
<keyword evidence="1 2" id="KW-0732">Signal</keyword>
<keyword evidence="4" id="KW-1185">Reference proteome</keyword>
<dbReference type="EMBL" id="FOCO01000015">
    <property type="protein sequence ID" value="SEN49485.1"/>
    <property type="molecule type" value="Genomic_DNA"/>
</dbReference>
<feature type="signal peptide" evidence="2">
    <location>
        <begin position="1"/>
        <end position="19"/>
    </location>
</feature>
<dbReference type="AlphaFoldDB" id="A0A1H8H027"/>
<dbReference type="Gene3D" id="3.40.190.10">
    <property type="entry name" value="Periplasmic binding protein-like II"/>
    <property type="match status" value="2"/>
</dbReference>
<sequence length="339" mass="37118">MRQFILATAVSLFATMAGAFEVEDERVFGNGPGPEIAVLSTTDTAFFAPLIEAFLVGRPNLRLRYVVASSQEVYRAIHDEGAAFDLVISSAMDLQMKLANDGFAASYASDAVARLPGWARWRDRLFGFALEPVVLLASRRAMVGLEMPRTRRDLIDLLRAHPARFNGRIGTYDPHVSGAGYLFATQDARQTDAFWRLAEVMGRLNARLYCCSGEMINDLVAGDITLAYNVVGSYALSRVKDAPDIVVIEPEDFTVALLRTGFVPVGAGQGALGGALLDFMLSPRGRGLMDTAAGLPPLDQSLLQPYLRPIRLDPGLLVYLDRIKRENFLAEWDAAMTQP</sequence>
<reference evidence="3 4" key="1">
    <citation type="submission" date="2016-10" db="EMBL/GenBank/DDBJ databases">
        <authorList>
            <person name="de Groot N.N."/>
        </authorList>
    </citation>
    <scope>NUCLEOTIDE SEQUENCE [LARGE SCALE GENOMIC DNA]</scope>
    <source>
        <strain evidence="3 4">CGMCC 1.10836</strain>
    </source>
</reference>
<proteinExistence type="predicted"/>